<reference evidence="2 3" key="1">
    <citation type="journal article" date="2020" name="G3 (Bethesda)">
        <title>Improved Reference Genome for Cyclotella cryptica CCMP332, a Model for Cell Wall Morphogenesis, Salinity Adaptation, and Lipid Production in Diatoms (Bacillariophyta).</title>
        <authorList>
            <person name="Roberts W.R."/>
            <person name="Downey K.M."/>
            <person name="Ruck E.C."/>
            <person name="Traller J.C."/>
            <person name="Alverson A.J."/>
        </authorList>
    </citation>
    <scope>NUCLEOTIDE SEQUENCE [LARGE SCALE GENOMIC DNA]</scope>
    <source>
        <strain evidence="2 3">CCMP332</strain>
    </source>
</reference>
<organism evidence="2 3">
    <name type="scientific">Cyclotella cryptica</name>
    <dbReference type="NCBI Taxonomy" id="29204"/>
    <lineage>
        <taxon>Eukaryota</taxon>
        <taxon>Sar</taxon>
        <taxon>Stramenopiles</taxon>
        <taxon>Ochrophyta</taxon>
        <taxon>Bacillariophyta</taxon>
        <taxon>Coscinodiscophyceae</taxon>
        <taxon>Thalassiosirophycidae</taxon>
        <taxon>Stephanodiscales</taxon>
        <taxon>Stephanodiscaceae</taxon>
        <taxon>Cyclotella</taxon>
    </lineage>
</organism>
<keyword evidence="1" id="KW-0732">Signal</keyword>
<evidence type="ECO:0000313" key="2">
    <source>
        <dbReference type="EMBL" id="KAL3799158.1"/>
    </source>
</evidence>
<accession>A0ABD3QFK5</accession>
<sequence>MKYSCAVILATLSSSAAFAPIVFPSKTNTALNAQIGDRKEFIAVAGASIFAAIPFVANAGTMGQETVTDPTEVWETGSPSAAAKAARTARYSNARTQMTSAFPPQKRLTLERKSPVTRLDINAPGFEAYKRTYPGLYKKL</sequence>
<feature type="signal peptide" evidence="1">
    <location>
        <begin position="1"/>
        <end position="17"/>
    </location>
</feature>
<protein>
    <recommendedName>
        <fullName evidence="4">PS II complex 12 kDa extrinsic protein</fullName>
    </recommendedName>
</protein>
<gene>
    <name evidence="2" type="ORF">HJC23_002286</name>
</gene>
<comment type="caution">
    <text evidence="2">The sequence shown here is derived from an EMBL/GenBank/DDBJ whole genome shotgun (WGS) entry which is preliminary data.</text>
</comment>
<evidence type="ECO:0000256" key="1">
    <source>
        <dbReference type="SAM" id="SignalP"/>
    </source>
</evidence>
<evidence type="ECO:0000313" key="3">
    <source>
        <dbReference type="Proteomes" id="UP001516023"/>
    </source>
</evidence>
<proteinExistence type="predicted"/>
<dbReference type="Proteomes" id="UP001516023">
    <property type="component" value="Unassembled WGS sequence"/>
</dbReference>
<dbReference type="EMBL" id="JABMIG020000041">
    <property type="protein sequence ID" value="KAL3799158.1"/>
    <property type="molecule type" value="Genomic_DNA"/>
</dbReference>
<feature type="chain" id="PRO_5044859170" description="PS II complex 12 kDa extrinsic protein" evidence="1">
    <location>
        <begin position="18"/>
        <end position="140"/>
    </location>
</feature>
<name>A0ABD3QFK5_9STRA</name>
<evidence type="ECO:0008006" key="4">
    <source>
        <dbReference type="Google" id="ProtNLM"/>
    </source>
</evidence>
<dbReference type="AlphaFoldDB" id="A0ABD3QFK5"/>
<keyword evidence="3" id="KW-1185">Reference proteome</keyword>